<dbReference type="Proteomes" id="UP000887565">
    <property type="component" value="Unplaced"/>
</dbReference>
<keyword evidence="1" id="KW-1185">Reference proteome</keyword>
<protein>
    <submittedName>
        <fullName evidence="2">Uncharacterized protein</fullName>
    </submittedName>
</protein>
<accession>A0A915K8A1</accession>
<dbReference type="WBParaSite" id="nRc.2.0.1.t34957-RA">
    <property type="protein sequence ID" value="nRc.2.0.1.t34957-RA"/>
    <property type="gene ID" value="nRc.2.0.1.g34957"/>
</dbReference>
<dbReference type="AlphaFoldDB" id="A0A915K8A1"/>
<evidence type="ECO:0000313" key="2">
    <source>
        <dbReference type="WBParaSite" id="nRc.2.0.1.t34957-RA"/>
    </source>
</evidence>
<organism evidence="1 2">
    <name type="scientific">Romanomermis culicivorax</name>
    <name type="common">Nematode worm</name>
    <dbReference type="NCBI Taxonomy" id="13658"/>
    <lineage>
        <taxon>Eukaryota</taxon>
        <taxon>Metazoa</taxon>
        <taxon>Ecdysozoa</taxon>
        <taxon>Nematoda</taxon>
        <taxon>Enoplea</taxon>
        <taxon>Dorylaimia</taxon>
        <taxon>Mermithida</taxon>
        <taxon>Mermithoidea</taxon>
        <taxon>Mermithidae</taxon>
        <taxon>Romanomermis</taxon>
    </lineage>
</organism>
<name>A0A915K8A1_ROMCU</name>
<proteinExistence type="predicted"/>
<reference evidence="2" key="1">
    <citation type="submission" date="2022-11" db="UniProtKB">
        <authorList>
            <consortium name="WormBaseParasite"/>
        </authorList>
    </citation>
    <scope>IDENTIFICATION</scope>
</reference>
<evidence type="ECO:0000313" key="1">
    <source>
        <dbReference type="Proteomes" id="UP000887565"/>
    </source>
</evidence>
<sequence length="88" mass="10325">MSASERYHCRRDLNVQFVDVPDGQIDYVRKHPEYDVIEQRFFTKRSNGDSEGQSTTSNFFGRSYADDSRVQIIDECKLDEEKLESLLL</sequence>